<reference evidence="3 4" key="1">
    <citation type="submission" date="2016-02" db="EMBL/GenBank/DDBJ databases">
        <authorList>
            <person name="Wen L."/>
            <person name="He K."/>
            <person name="Yang H."/>
        </authorList>
    </citation>
    <scope>NUCLEOTIDE SEQUENCE [LARGE SCALE GENOMIC DNA]</scope>
    <source>
        <strain evidence="3 4">DSM 22607</strain>
    </source>
</reference>
<protein>
    <submittedName>
        <fullName evidence="3">Putative dGTPase</fullName>
    </submittedName>
</protein>
<feature type="domain" description="HD" evidence="2">
    <location>
        <begin position="90"/>
        <end position="240"/>
    </location>
</feature>
<keyword evidence="1" id="KW-0378">Hydrolase</keyword>
<name>A0A136Q191_9FIRM</name>
<dbReference type="EMBL" id="LSZW01000065">
    <property type="protein sequence ID" value="KXK64246.1"/>
    <property type="molecule type" value="Genomic_DNA"/>
</dbReference>
<dbReference type="CDD" id="cd00077">
    <property type="entry name" value="HDc"/>
    <property type="match status" value="1"/>
</dbReference>
<dbReference type="PANTHER" id="PTHR35795">
    <property type="entry name" value="SLR1885 PROTEIN"/>
    <property type="match status" value="1"/>
</dbReference>
<dbReference type="STRING" id="626937.HMPREF3293_02890"/>
<organism evidence="3 4">
    <name type="scientific">Christensenella minuta</name>
    <dbReference type="NCBI Taxonomy" id="626937"/>
    <lineage>
        <taxon>Bacteria</taxon>
        <taxon>Bacillati</taxon>
        <taxon>Bacillota</taxon>
        <taxon>Clostridia</taxon>
        <taxon>Christensenellales</taxon>
        <taxon>Christensenellaceae</taxon>
        <taxon>Christensenella</taxon>
    </lineage>
</organism>
<proteinExistence type="predicted"/>
<evidence type="ECO:0000313" key="4">
    <source>
        <dbReference type="Proteomes" id="UP000070366"/>
    </source>
</evidence>
<gene>
    <name evidence="3" type="ORF">HMPREF3293_02890</name>
</gene>
<dbReference type="KEGG" id="cmiu:B1H56_02525"/>
<evidence type="ECO:0000313" key="3">
    <source>
        <dbReference type="EMBL" id="KXK64246.1"/>
    </source>
</evidence>
<evidence type="ECO:0000256" key="1">
    <source>
        <dbReference type="ARBA" id="ARBA00022801"/>
    </source>
</evidence>
<dbReference type="OrthoDB" id="9803619at2"/>
<accession>A0A136Q191</accession>
<dbReference type="PROSITE" id="PS51831">
    <property type="entry name" value="HD"/>
    <property type="match status" value="1"/>
</dbReference>
<dbReference type="InterPro" id="IPR051094">
    <property type="entry name" value="Diverse_Catalytic_Enzymes"/>
</dbReference>
<sequence>MDKKREKKYLELDPEVKEAVYADLKRKQDEMYECATRDKCSMRREKETFRVQRPNFAKDSERILYCRYFNRYADKTQVFSLYKNDDITRRILHVQLVSRIARNIGRMLNLNLDLIEAIALGHDLGHTPFGHAGERFLSKLYHANTGRYFNHNVHSARILDKVLSLNLSLQVLNGILCHNGEKVSGEYKPRGYRSRDAVGAFEEFERQMEECYTEAGAVGKLVPATLEGCVVRLADVIAYLGKDRQDAQILKIGVQEPFSENNVLGSTNSDFINNIITNVVSNSYGKPYIKLDEEYAAALAYEKQVNFKRIYGPQDKNEPYPTIRKMFARVYDKLLEDFVKGDQGSPIFRHHINHVYSGFSRAEGLKEAYLQEEPNQVVVDYIASMTDDYFLDLHAVLFPDAPKLEYISYFSGKKRQ</sequence>
<dbReference type="InterPro" id="IPR006674">
    <property type="entry name" value="HD_domain"/>
</dbReference>
<dbReference type="Pfam" id="PF01966">
    <property type="entry name" value="HD"/>
    <property type="match status" value="1"/>
</dbReference>
<dbReference type="Gene3D" id="1.10.3210.10">
    <property type="entry name" value="Hypothetical protein af1432"/>
    <property type="match status" value="1"/>
</dbReference>
<dbReference type="Proteomes" id="UP000070366">
    <property type="component" value="Unassembled WGS sequence"/>
</dbReference>
<dbReference type="GO" id="GO:0016787">
    <property type="term" value="F:hydrolase activity"/>
    <property type="evidence" value="ECO:0007669"/>
    <property type="project" value="UniProtKB-KW"/>
</dbReference>
<evidence type="ECO:0000259" key="2">
    <source>
        <dbReference type="PROSITE" id="PS51831"/>
    </source>
</evidence>
<dbReference type="InterPro" id="IPR003607">
    <property type="entry name" value="HD/PDEase_dom"/>
</dbReference>
<dbReference type="PATRIC" id="fig|626937.4.peg.2850"/>
<comment type="caution">
    <text evidence="3">The sequence shown here is derived from an EMBL/GenBank/DDBJ whole genome shotgun (WGS) entry which is preliminary data.</text>
</comment>
<keyword evidence="4" id="KW-1185">Reference proteome</keyword>
<dbReference type="Pfam" id="PF13286">
    <property type="entry name" value="HD_assoc"/>
    <property type="match status" value="1"/>
</dbReference>
<dbReference type="SUPFAM" id="SSF109604">
    <property type="entry name" value="HD-domain/PDEase-like"/>
    <property type="match status" value="1"/>
</dbReference>
<dbReference type="RefSeq" id="WP_066521493.1">
    <property type="nucleotide sequence ID" value="NZ_CABMOF010000005.1"/>
</dbReference>
<dbReference type="SMART" id="SM00471">
    <property type="entry name" value="HDc"/>
    <property type="match status" value="1"/>
</dbReference>
<dbReference type="InterPro" id="IPR026875">
    <property type="entry name" value="PHydrolase_assoc_dom"/>
</dbReference>
<dbReference type="AlphaFoldDB" id="A0A136Q191"/>
<dbReference type="PANTHER" id="PTHR35795:SF1">
    <property type="entry name" value="BIS(5'-NUCLEOSYL)-TETRAPHOSPHATASE, SYMMETRICAL"/>
    <property type="match status" value="1"/>
</dbReference>